<dbReference type="SMART" id="SM00609">
    <property type="entry name" value="VIT"/>
    <property type="match status" value="1"/>
</dbReference>
<sequence length="949" mass="103849">MTQPASLTHPTPANVRTFHRSQTFHCEPSLWFIFSCASVPKRVSAGQSFRVECDMSNGKQQQRVEQLSRAIPVNSGNKLKRATRFEFTASMTQEERMRIIFFAKSSLFGDTQFNPPTTHQHTNMCRGYIRQTPVEKVTEVTASVHAHITDLSARVTVRQTFKNESNKLQEISYTYPLSKTATVSSFYADVDGRIVRSVLKEKSKAKASYDDALASGHGAYLSEQVDDGSFKCSVGSLEAGKQVTLVLTYVTELSYVEDKIFFELPANRSVNGPSQDEPTDDLFSIGSRGINKTAIPFSASVSTTSPLVKIEGNCDLESDGKNVTAFIPDNTVLSMRVIVKDSFSPVGLTEKDGKGATVASFTFHPDMTEAEDNEEINTEVIFLIDCSGSMSGSSIRAVNQTVDMLLRALPQSCHFNMIDFGSSHRSMWEKSVKYNQKSLDEAVTANSHRDADLGGTSLYNPLRMILNAPTFEGLSRQVFLLTDGEVDDPTSCIQMAKMDSHNTRIFTFGIGSGVDHKLVKGIAEAANGQCEFISEGNMHAAVMRQMNRAMKPSLTHLKMDWGHLKKTFPALRQTPYHVPPLFSGNQLTVYIRLDDSEMSKLTDQKVTATLTAKVGKKDWSQKVTVKLDQAPARVDEDLILTRLYGRSIIDSLQAGRSYLHKESGSLVEGKSADDITKEILAISLATGVLSQQTAFVAIDESNNKEAAVETPQQVNLSSISNEGSSFQYANYLPAPPPAGLHQLNAPMAYKSMPSGGPPMSFGMAPPPPPSFSMPSACMAPPPAPISLSRVSRSPAPSQLDCYSSLPSMSDLEEEKVLQAPMQKMKKSVSPSYSTKERKQSSMPSGSGGGLQNILSKQTATGSFDRAVASLLGFTWEDLKKAAKDKSDAALEVLLVAVVVEYLEKKMGGEKDLWQLSVRKAKNWMKKEAADKKLSADGWTAQAEAFVKAL</sequence>
<evidence type="ECO:0000313" key="4">
    <source>
        <dbReference type="EMBL" id="PRP85401.1"/>
    </source>
</evidence>
<dbReference type="PANTHER" id="PTHR45737:SF6">
    <property type="entry name" value="VON WILLEBRAND FACTOR A DOMAIN-CONTAINING PROTEIN 5A"/>
    <property type="match status" value="1"/>
</dbReference>
<dbReference type="SUPFAM" id="SSF53300">
    <property type="entry name" value="vWA-like"/>
    <property type="match status" value="1"/>
</dbReference>
<dbReference type="InParanoid" id="A0A2P6NN63"/>
<dbReference type="Gene3D" id="3.40.50.410">
    <property type="entry name" value="von Willebrand factor, type A domain"/>
    <property type="match status" value="1"/>
</dbReference>
<dbReference type="InterPro" id="IPR002035">
    <property type="entry name" value="VWF_A"/>
</dbReference>
<proteinExistence type="predicted"/>
<keyword evidence="5" id="KW-1185">Reference proteome</keyword>
<dbReference type="SMART" id="SM00327">
    <property type="entry name" value="VWA"/>
    <property type="match status" value="1"/>
</dbReference>
<protein>
    <submittedName>
        <fullName evidence="4">Uncharacterized protein</fullName>
    </submittedName>
</protein>
<dbReference type="PROSITE" id="PS50234">
    <property type="entry name" value="VWFA"/>
    <property type="match status" value="1"/>
</dbReference>
<feature type="domain" description="VIT" evidence="3">
    <location>
        <begin position="123"/>
        <end position="251"/>
    </location>
</feature>
<dbReference type="InterPro" id="IPR013694">
    <property type="entry name" value="VIT"/>
</dbReference>
<name>A0A2P6NN63_9EUKA</name>
<comment type="caution">
    <text evidence="4">The sequence shown here is derived from an EMBL/GenBank/DDBJ whole genome shotgun (WGS) entry which is preliminary data.</text>
</comment>
<accession>A0A2P6NN63</accession>
<dbReference type="PROSITE" id="PS51468">
    <property type="entry name" value="VIT"/>
    <property type="match status" value="1"/>
</dbReference>
<feature type="region of interest" description="Disordered" evidence="1">
    <location>
        <begin position="820"/>
        <end position="849"/>
    </location>
</feature>
<dbReference type="EMBL" id="MDYQ01000045">
    <property type="protein sequence ID" value="PRP85401.1"/>
    <property type="molecule type" value="Genomic_DNA"/>
</dbReference>
<gene>
    <name evidence="4" type="ORF">PROFUN_06947</name>
</gene>
<evidence type="ECO:0000259" key="2">
    <source>
        <dbReference type="PROSITE" id="PS50234"/>
    </source>
</evidence>
<dbReference type="InterPro" id="IPR036465">
    <property type="entry name" value="vWFA_dom_sf"/>
</dbReference>
<dbReference type="PANTHER" id="PTHR45737">
    <property type="entry name" value="VON WILLEBRAND FACTOR A DOMAIN-CONTAINING PROTEIN 5A"/>
    <property type="match status" value="1"/>
</dbReference>
<dbReference type="AlphaFoldDB" id="A0A2P6NN63"/>
<dbReference type="Proteomes" id="UP000241769">
    <property type="component" value="Unassembled WGS sequence"/>
</dbReference>
<evidence type="ECO:0000256" key="1">
    <source>
        <dbReference type="SAM" id="MobiDB-lite"/>
    </source>
</evidence>
<dbReference type="Pfam" id="PF08487">
    <property type="entry name" value="VIT"/>
    <property type="match status" value="1"/>
</dbReference>
<dbReference type="FunCoup" id="A0A2P6NN63">
    <property type="interactions" value="6"/>
</dbReference>
<evidence type="ECO:0000259" key="3">
    <source>
        <dbReference type="PROSITE" id="PS51468"/>
    </source>
</evidence>
<evidence type="ECO:0000313" key="5">
    <source>
        <dbReference type="Proteomes" id="UP000241769"/>
    </source>
</evidence>
<reference evidence="4 5" key="1">
    <citation type="journal article" date="2018" name="Genome Biol. Evol.">
        <title>Multiple Roots of Fruiting Body Formation in Amoebozoa.</title>
        <authorList>
            <person name="Hillmann F."/>
            <person name="Forbes G."/>
            <person name="Novohradska S."/>
            <person name="Ferling I."/>
            <person name="Riege K."/>
            <person name="Groth M."/>
            <person name="Westermann M."/>
            <person name="Marz M."/>
            <person name="Spaller T."/>
            <person name="Winckler T."/>
            <person name="Schaap P."/>
            <person name="Glockner G."/>
        </authorList>
    </citation>
    <scope>NUCLEOTIDE SEQUENCE [LARGE SCALE GENOMIC DNA]</scope>
    <source>
        <strain evidence="4 5">Jena</strain>
    </source>
</reference>
<dbReference type="OrthoDB" id="1729737at2759"/>
<organism evidence="4 5">
    <name type="scientific">Planoprotostelium fungivorum</name>
    <dbReference type="NCBI Taxonomy" id="1890364"/>
    <lineage>
        <taxon>Eukaryota</taxon>
        <taxon>Amoebozoa</taxon>
        <taxon>Evosea</taxon>
        <taxon>Variosea</taxon>
        <taxon>Cavosteliida</taxon>
        <taxon>Cavosteliaceae</taxon>
        <taxon>Planoprotostelium</taxon>
    </lineage>
</organism>
<dbReference type="Pfam" id="PF13768">
    <property type="entry name" value="VWA_3"/>
    <property type="match status" value="1"/>
</dbReference>
<feature type="domain" description="VWFA" evidence="2">
    <location>
        <begin position="379"/>
        <end position="550"/>
    </location>
</feature>
<dbReference type="STRING" id="1890364.A0A2P6NN63"/>